<reference evidence="2" key="1">
    <citation type="submission" date="2020-09" db="EMBL/GenBank/DDBJ databases">
        <title>Genome-Enabled Discovery of Anthraquinone Biosynthesis in Senna tora.</title>
        <authorList>
            <person name="Kang S.-H."/>
            <person name="Pandey R.P."/>
            <person name="Lee C.-M."/>
            <person name="Sim J.-S."/>
            <person name="Jeong J.-T."/>
            <person name="Choi B.-S."/>
            <person name="Jung M."/>
            <person name="Ginzburg D."/>
            <person name="Zhao K."/>
            <person name="Won S.Y."/>
            <person name="Oh T.-J."/>
            <person name="Yu Y."/>
            <person name="Kim N.-H."/>
            <person name="Lee O.R."/>
            <person name="Lee T.-H."/>
            <person name="Bashyal P."/>
            <person name="Kim T.-S."/>
            <person name="Lee W.-H."/>
            <person name="Kawkins C."/>
            <person name="Kim C.-K."/>
            <person name="Kim J.S."/>
            <person name="Ahn B.O."/>
            <person name="Rhee S.Y."/>
            <person name="Sohng J.K."/>
        </authorList>
    </citation>
    <scope>NUCLEOTIDE SEQUENCE</scope>
    <source>
        <tissue evidence="2">Leaf</tissue>
    </source>
</reference>
<dbReference type="InterPro" id="IPR012442">
    <property type="entry name" value="DUF1645_plant"/>
</dbReference>
<comment type="caution">
    <text evidence="2">The sequence shown here is derived from an EMBL/GenBank/DDBJ whole genome shotgun (WGS) entry which is preliminary data.</text>
</comment>
<sequence>MQKNNQQEEEGSESMVCPSFSTYASTDRIADIAERVRLEQFQFGSPNDAVASDFEFVTFRKAADGVFFDDARVGPVFPVFDRDVMMMEGDGGRDAEDAAALQFSMRKLFIDEDEEDQRRRVGGGGDRDPPSSSSSSEADDLEAIPPGTYCVWTPKSTKASPGRCKKSNSTGSSSSKKWKLLDLLRRSNSDGKDSFVFLTPSSTSSSPSSSSLVKKKENWICEKKLSGKEKAKGSGEKKAWVSAHEAFYVKNRELKKVDMRKSYLPYRKDLVGFFANKNHNHMDLGDKHSGLTFEV</sequence>
<protein>
    <submittedName>
        <fullName evidence="2">Uncharacterized protein</fullName>
    </submittedName>
</protein>
<accession>A0A834TDX5</accession>
<evidence type="ECO:0000313" key="3">
    <source>
        <dbReference type="Proteomes" id="UP000634136"/>
    </source>
</evidence>
<dbReference type="AlphaFoldDB" id="A0A834TDX5"/>
<feature type="region of interest" description="Disordered" evidence="1">
    <location>
        <begin position="112"/>
        <end position="174"/>
    </location>
</feature>
<evidence type="ECO:0000256" key="1">
    <source>
        <dbReference type="SAM" id="MobiDB-lite"/>
    </source>
</evidence>
<proteinExistence type="predicted"/>
<dbReference type="EMBL" id="JAAIUW010000008">
    <property type="protein sequence ID" value="KAF7819579.1"/>
    <property type="molecule type" value="Genomic_DNA"/>
</dbReference>
<name>A0A834TDX5_9FABA</name>
<dbReference type="Proteomes" id="UP000634136">
    <property type="component" value="Unassembled WGS sequence"/>
</dbReference>
<dbReference type="PANTHER" id="PTHR33095:SF127">
    <property type="entry name" value="OS05G0578100 PROTEIN"/>
    <property type="match status" value="1"/>
</dbReference>
<dbReference type="PANTHER" id="PTHR33095">
    <property type="entry name" value="OS07G0619500 PROTEIN"/>
    <property type="match status" value="1"/>
</dbReference>
<keyword evidence="3" id="KW-1185">Reference proteome</keyword>
<dbReference type="OrthoDB" id="1111059at2759"/>
<gene>
    <name evidence="2" type="ORF">G2W53_025034</name>
</gene>
<dbReference type="Pfam" id="PF07816">
    <property type="entry name" value="DUF1645"/>
    <property type="match status" value="1"/>
</dbReference>
<organism evidence="2 3">
    <name type="scientific">Senna tora</name>
    <dbReference type="NCBI Taxonomy" id="362788"/>
    <lineage>
        <taxon>Eukaryota</taxon>
        <taxon>Viridiplantae</taxon>
        <taxon>Streptophyta</taxon>
        <taxon>Embryophyta</taxon>
        <taxon>Tracheophyta</taxon>
        <taxon>Spermatophyta</taxon>
        <taxon>Magnoliopsida</taxon>
        <taxon>eudicotyledons</taxon>
        <taxon>Gunneridae</taxon>
        <taxon>Pentapetalae</taxon>
        <taxon>rosids</taxon>
        <taxon>fabids</taxon>
        <taxon>Fabales</taxon>
        <taxon>Fabaceae</taxon>
        <taxon>Caesalpinioideae</taxon>
        <taxon>Cassia clade</taxon>
        <taxon>Senna</taxon>
    </lineage>
</organism>
<evidence type="ECO:0000313" key="2">
    <source>
        <dbReference type="EMBL" id="KAF7819579.1"/>
    </source>
</evidence>